<gene>
    <name evidence="1" type="ORF">BV25DRAFT_710516</name>
</gene>
<organism evidence="1 2">
    <name type="scientific">Artomyces pyxidatus</name>
    <dbReference type="NCBI Taxonomy" id="48021"/>
    <lineage>
        <taxon>Eukaryota</taxon>
        <taxon>Fungi</taxon>
        <taxon>Dikarya</taxon>
        <taxon>Basidiomycota</taxon>
        <taxon>Agaricomycotina</taxon>
        <taxon>Agaricomycetes</taxon>
        <taxon>Russulales</taxon>
        <taxon>Auriscalpiaceae</taxon>
        <taxon>Artomyces</taxon>
    </lineage>
</organism>
<dbReference type="Proteomes" id="UP000814140">
    <property type="component" value="Unassembled WGS sequence"/>
</dbReference>
<reference evidence="1" key="1">
    <citation type="submission" date="2021-03" db="EMBL/GenBank/DDBJ databases">
        <authorList>
            <consortium name="DOE Joint Genome Institute"/>
            <person name="Ahrendt S."/>
            <person name="Looney B.P."/>
            <person name="Miyauchi S."/>
            <person name="Morin E."/>
            <person name="Drula E."/>
            <person name="Courty P.E."/>
            <person name="Chicoki N."/>
            <person name="Fauchery L."/>
            <person name="Kohler A."/>
            <person name="Kuo A."/>
            <person name="Labutti K."/>
            <person name="Pangilinan J."/>
            <person name="Lipzen A."/>
            <person name="Riley R."/>
            <person name="Andreopoulos W."/>
            <person name="He G."/>
            <person name="Johnson J."/>
            <person name="Barry K.W."/>
            <person name="Grigoriev I.V."/>
            <person name="Nagy L."/>
            <person name="Hibbett D."/>
            <person name="Henrissat B."/>
            <person name="Matheny P.B."/>
            <person name="Labbe J."/>
            <person name="Martin F."/>
        </authorList>
    </citation>
    <scope>NUCLEOTIDE SEQUENCE</scope>
    <source>
        <strain evidence="1">HHB10654</strain>
    </source>
</reference>
<dbReference type="EMBL" id="MU277210">
    <property type="protein sequence ID" value="KAI0061859.1"/>
    <property type="molecule type" value="Genomic_DNA"/>
</dbReference>
<comment type="caution">
    <text evidence="1">The sequence shown here is derived from an EMBL/GenBank/DDBJ whole genome shotgun (WGS) entry which is preliminary data.</text>
</comment>
<protein>
    <submittedName>
        <fullName evidence="1">Uncharacterized protein</fullName>
    </submittedName>
</protein>
<reference evidence="1" key="2">
    <citation type="journal article" date="2022" name="New Phytol.">
        <title>Evolutionary transition to the ectomycorrhizal habit in the genomes of a hyperdiverse lineage of mushroom-forming fungi.</title>
        <authorList>
            <person name="Looney B."/>
            <person name="Miyauchi S."/>
            <person name="Morin E."/>
            <person name="Drula E."/>
            <person name="Courty P.E."/>
            <person name="Kohler A."/>
            <person name="Kuo A."/>
            <person name="LaButti K."/>
            <person name="Pangilinan J."/>
            <person name="Lipzen A."/>
            <person name="Riley R."/>
            <person name="Andreopoulos W."/>
            <person name="He G."/>
            <person name="Johnson J."/>
            <person name="Nolan M."/>
            <person name="Tritt A."/>
            <person name="Barry K.W."/>
            <person name="Grigoriev I.V."/>
            <person name="Nagy L.G."/>
            <person name="Hibbett D."/>
            <person name="Henrissat B."/>
            <person name="Matheny P.B."/>
            <person name="Labbe J."/>
            <person name="Martin F.M."/>
        </authorList>
    </citation>
    <scope>NUCLEOTIDE SEQUENCE</scope>
    <source>
        <strain evidence="1">HHB10654</strain>
    </source>
</reference>
<evidence type="ECO:0000313" key="1">
    <source>
        <dbReference type="EMBL" id="KAI0061859.1"/>
    </source>
</evidence>
<name>A0ACB8SZN1_9AGAM</name>
<keyword evidence="2" id="KW-1185">Reference proteome</keyword>
<sequence length="245" mass="28016">MTQWYRKRPYMVAHLSGSLELVPVPRSPLHTTSSTSSSLLFFPTPTHALSMQTLEIKTARLEDELKDARRELDRLVHVQEDFQARIAQQEQSSRRQVSRIEDDLRETRQTRDSLRTSLSTKTTELEVVREENQRLRQEIEALRKPAIAARTNPRPASQEASVPGGVGYTNTCNFPSVSSQQGDASRANQNGEAKHPEVIEISEDELEVEEAISMDQKETVLHDLLPKQSPKEAKFFRPRRRYSLP</sequence>
<evidence type="ECO:0000313" key="2">
    <source>
        <dbReference type="Proteomes" id="UP000814140"/>
    </source>
</evidence>
<proteinExistence type="predicted"/>
<accession>A0ACB8SZN1</accession>